<dbReference type="GO" id="GO:0016787">
    <property type="term" value="F:hydrolase activity"/>
    <property type="evidence" value="ECO:0007669"/>
    <property type="project" value="UniProtKB-KW"/>
</dbReference>
<dbReference type="Gene3D" id="3.40.50.1820">
    <property type="entry name" value="alpha/beta hydrolase"/>
    <property type="match status" value="1"/>
</dbReference>
<dbReference type="GO" id="GO:0016020">
    <property type="term" value="C:membrane"/>
    <property type="evidence" value="ECO:0007669"/>
    <property type="project" value="TreeGrafter"/>
</dbReference>
<reference evidence="3 4" key="1">
    <citation type="submission" date="2018-11" db="EMBL/GenBank/DDBJ databases">
        <authorList>
            <person name="Ye M.-Q."/>
            <person name="Du Z.-J."/>
        </authorList>
    </citation>
    <scope>NUCLEOTIDE SEQUENCE [LARGE SCALE GENOMIC DNA]</scope>
    <source>
        <strain evidence="3 4">U0105</strain>
    </source>
</reference>
<dbReference type="PRINTS" id="PR00111">
    <property type="entry name" value="ABHYDROLASE"/>
</dbReference>
<dbReference type="Pfam" id="PF00561">
    <property type="entry name" value="Abhydrolase_1"/>
    <property type="match status" value="1"/>
</dbReference>
<evidence type="ECO:0000313" key="3">
    <source>
        <dbReference type="EMBL" id="RPJ68006.1"/>
    </source>
</evidence>
<proteinExistence type="predicted"/>
<dbReference type="InterPro" id="IPR029058">
    <property type="entry name" value="AB_hydrolase_fold"/>
</dbReference>
<sequence>MTISTPTVFFPGTQCDERVWFAVWKQMDMADRRYVPLQWAESREQMLGMTKHTVGSDTVHLVGFSMGGFIASLYALEHPEQVASLTLVGYNPAGLTQADIKQRKQMAAALEKGRFRPMSDARQSQLLWRQGPHAEKAVAVNREMEHDLGGAVLKYHFQATSERPNLVSRLAATNITINLIAAEHDQIAPFADMQAVSQQLSASAFHQITASGHLSPLEQTAQVSAALNQLLA</sequence>
<name>A0A3N5Y4Y5_9ALTE</name>
<organism evidence="3 4">
    <name type="scientific">Alteromonas sediminis</name>
    <dbReference type="NCBI Taxonomy" id="2259342"/>
    <lineage>
        <taxon>Bacteria</taxon>
        <taxon>Pseudomonadati</taxon>
        <taxon>Pseudomonadota</taxon>
        <taxon>Gammaproteobacteria</taxon>
        <taxon>Alteromonadales</taxon>
        <taxon>Alteromonadaceae</taxon>
        <taxon>Alteromonas/Salinimonas group</taxon>
        <taxon>Alteromonas</taxon>
    </lineage>
</organism>
<gene>
    <name evidence="3" type="ORF">DRW07_00915</name>
</gene>
<dbReference type="EMBL" id="RPOK01000001">
    <property type="protein sequence ID" value="RPJ68006.1"/>
    <property type="molecule type" value="Genomic_DNA"/>
</dbReference>
<dbReference type="InterPro" id="IPR050266">
    <property type="entry name" value="AB_hydrolase_sf"/>
</dbReference>
<evidence type="ECO:0000256" key="1">
    <source>
        <dbReference type="ARBA" id="ARBA00022801"/>
    </source>
</evidence>
<dbReference type="AlphaFoldDB" id="A0A3N5Y4Y5"/>
<evidence type="ECO:0000259" key="2">
    <source>
        <dbReference type="Pfam" id="PF00561"/>
    </source>
</evidence>
<dbReference type="PANTHER" id="PTHR43798">
    <property type="entry name" value="MONOACYLGLYCEROL LIPASE"/>
    <property type="match status" value="1"/>
</dbReference>
<comment type="caution">
    <text evidence="3">The sequence shown here is derived from an EMBL/GenBank/DDBJ whole genome shotgun (WGS) entry which is preliminary data.</text>
</comment>
<protein>
    <submittedName>
        <fullName evidence="3">Alpha/beta hydrolase</fullName>
    </submittedName>
</protein>
<keyword evidence="4" id="KW-1185">Reference proteome</keyword>
<dbReference type="InterPro" id="IPR000073">
    <property type="entry name" value="AB_hydrolase_1"/>
</dbReference>
<evidence type="ECO:0000313" key="4">
    <source>
        <dbReference type="Proteomes" id="UP000275281"/>
    </source>
</evidence>
<accession>A0A3N5Y4Y5</accession>
<dbReference type="SUPFAM" id="SSF53474">
    <property type="entry name" value="alpha/beta-Hydrolases"/>
    <property type="match status" value="1"/>
</dbReference>
<dbReference type="OrthoDB" id="2086224at2"/>
<dbReference type="RefSeq" id="WP_124026008.1">
    <property type="nucleotide sequence ID" value="NZ_JBHRSN010000005.1"/>
</dbReference>
<feature type="domain" description="AB hydrolase-1" evidence="2">
    <location>
        <begin position="53"/>
        <end position="218"/>
    </location>
</feature>
<dbReference type="PANTHER" id="PTHR43798:SF31">
    <property type="entry name" value="AB HYDROLASE SUPERFAMILY PROTEIN YCLE"/>
    <property type="match status" value="1"/>
</dbReference>
<dbReference type="Proteomes" id="UP000275281">
    <property type="component" value="Unassembled WGS sequence"/>
</dbReference>
<keyword evidence="1 3" id="KW-0378">Hydrolase</keyword>